<dbReference type="RefSeq" id="WP_189567706.1">
    <property type="nucleotide sequence ID" value="NZ_BMXF01000006.1"/>
</dbReference>
<proteinExistence type="predicted"/>
<gene>
    <name evidence="1" type="ORF">GCM10007390_44950</name>
</gene>
<evidence type="ECO:0000313" key="2">
    <source>
        <dbReference type="Proteomes" id="UP000598271"/>
    </source>
</evidence>
<evidence type="ECO:0000313" key="1">
    <source>
        <dbReference type="EMBL" id="GHB84772.1"/>
    </source>
</evidence>
<reference evidence="1 2" key="1">
    <citation type="journal article" date="2014" name="Int. J. Syst. Evol. Microbiol.">
        <title>Complete genome sequence of Corynebacterium casei LMG S-19264T (=DSM 44701T), isolated from a smear-ripened cheese.</title>
        <authorList>
            <consortium name="US DOE Joint Genome Institute (JGI-PGF)"/>
            <person name="Walter F."/>
            <person name="Albersmeier A."/>
            <person name="Kalinowski J."/>
            <person name="Ruckert C."/>
        </authorList>
    </citation>
    <scope>NUCLEOTIDE SEQUENCE [LARGE SCALE GENOMIC DNA]</scope>
    <source>
        <strain evidence="1 2">KCTC 12866</strain>
    </source>
</reference>
<dbReference type="InterPro" id="IPR009387">
    <property type="entry name" value="HigB-2"/>
</dbReference>
<keyword evidence="2" id="KW-1185">Reference proteome</keyword>
<comment type="caution">
    <text evidence="1">The sequence shown here is derived from an EMBL/GenBank/DDBJ whole genome shotgun (WGS) entry which is preliminary data.</text>
</comment>
<name>A0A8J3D798_9BACT</name>
<organism evidence="1 2">
    <name type="scientific">Persicitalea jodogahamensis</name>
    <dbReference type="NCBI Taxonomy" id="402147"/>
    <lineage>
        <taxon>Bacteria</taxon>
        <taxon>Pseudomonadati</taxon>
        <taxon>Bacteroidota</taxon>
        <taxon>Cytophagia</taxon>
        <taxon>Cytophagales</taxon>
        <taxon>Spirosomataceae</taxon>
        <taxon>Persicitalea</taxon>
    </lineage>
</organism>
<dbReference type="Pfam" id="PF06296">
    <property type="entry name" value="RelE"/>
    <property type="match status" value="1"/>
</dbReference>
<dbReference type="AlphaFoldDB" id="A0A8J3D798"/>
<sequence length="109" mass="12393">MNYKIETIASFKREAKRLIKKFPSLRAKIEELGEQLQENPFLGTALKNDFYKIRLGIRSKGKGKRGGARVITCVKIVAETVYLVSIYDKSEQSDISDSTLENLLNEIPE</sequence>
<protein>
    <submittedName>
        <fullName evidence="1">Uncharacterized protein</fullName>
    </submittedName>
</protein>
<dbReference type="EMBL" id="BMXF01000006">
    <property type="protein sequence ID" value="GHB84772.1"/>
    <property type="molecule type" value="Genomic_DNA"/>
</dbReference>
<dbReference type="Proteomes" id="UP000598271">
    <property type="component" value="Unassembled WGS sequence"/>
</dbReference>
<accession>A0A8J3D798</accession>